<dbReference type="SMART" id="SM00882">
    <property type="entry name" value="CoA_trans"/>
    <property type="match status" value="1"/>
</dbReference>
<dbReference type="Gene3D" id="3.40.1080.10">
    <property type="entry name" value="Glutaconate Coenzyme A-transferase"/>
    <property type="match status" value="1"/>
</dbReference>
<keyword evidence="1" id="KW-0808">Transferase</keyword>
<comment type="caution">
    <text evidence="1">The sequence shown here is derived from an EMBL/GenBank/DDBJ whole genome shotgun (WGS) entry which is preliminary data.</text>
</comment>
<dbReference type="SUPFAM" id="SSF100950">
    <property type="entry name" value="NagB/RpiA/CoA transferase-like"/>
    <property type="match status" value="1"/>
</dbReference>
<dbReference type="InterPro" id="IPR037171">
    <property type="entry name" value="NagB/RpiA_transferase-like"/>
</dbReference>
<accession>A0A3N1Y0V2</accession>
<name>A0A3N1Y0V2_9GAMM</name>
<reference evidence="1 2" key="1">
    <citation type="submission" date="2018-11" db="EMBL/GenBank/DDBJ databases">
        <title>Genomic Encyclopedia of Type Strains, Phase IV (KMG-IV): sequencing the most valuable type-strain genomes for metagenomic binning, comparative biology and taxonomic classification.</title>
        <authorList>
            <person name="Goeker M."/>
        </authorList>
    </citation>
    <scope>NUCLEOTIDE SEQUENCE [LARGE SCALE GENOMIC DNA]</scope>
    <source>
        <strain evidence="1 2">DSM 100275</strain>
    </source>
</reference>
<protein>
    <submittedName>
        <fullName evidence="1">Glutaconate CoA-transferase subunit A</fullName>
    </submittedName>
</protein>
<dbReference type="EMBL" id="RJVI01000002">
    <property type="protein sequence ID" value="ROR32464.1"/>
    <property type="molecule type" value="Genomic_DNA"/>
</dbReference>
<dbReference type="AlphaFoldDB" id="A0A3N1Y0V2"/>
<dbReference type="Gene3D" id="3.30.30.40">
    <property type="match status" value="1"/>
</dbReference>
<dbReference type="Pfam" id="PF01144">
    <property type="entry name" value="CoA_trans"/>
    <property type="match status" value="1"/>
</dbReference>
<evidence type="ECO:0000313" key="1">
    <source>
        <dbReference type="EMBL" id="ROR32464.1"/>
    </source>
</evidence>
<sequence>MEPKLASLREALAAHVRDGDRIVLGACLEPHIPFAATYELIRQGRRDLEVIAPISDASTDILVGAGCVRRVTGAWVGNVSGGLGHNYRRAFEEGIPHRIEVRDHSNFSLGMALMAGAYGMPFAPVRSLLGSDILRSNPELRVIENPLADEPDPVVLVPPLCPDVAVIPVQRADPYGNAHHWGNQGVVQEAALAARKVILLAEEIVEPEVIGADPNRVLFPGFVVTAVVHEPAAVHPSPMTGVWRRDTAFFQDYHARSRTREGFEAWLEEWVLSVPDHAAYRAKLGPRLEALRIRRRVLSPPVNYAGD</sequence>
<proteinExistence type="predicted"/>
<dbReference type="OrthoDB" id="9777193at2"/>
<dbReference type="RefSeq" id="WP_123401403.1">
    <property type="nucleotide sequence ID" value="NZ_RJVI01000002.1"/>
</dbReference>
<dbReference type="GO" id="GO:0008410">
    <property type="term" value="F:CoA-transferase activity"/>
    <property type="evidence" value="ECO:0007669"/>
    <property type="project" value="InterPro"/>
</dbReference>
<keyword evidence="2" id="KW-1185">Reference proteome</keyword>
<dbReference type="InterPro" id="IPR004165">
    <property type="entry name" value="CoA_trans_fam_I"/>
</dbReference>
<gene>
    <name evidence="1" type="ORF">EDC57_1666</name>
</gene>
<evidence type="ECO:0000313" key="2">
    <source>
        <dbReference type="Proteomes" id="UP000276634"/>
    </source>
</evidence>
<organism evidence="1 2">
    <name type="scientific">Inmirania thermothiophila</name>
    <dbReference type="NCBI Taxonomy" id="1750597"/>
    <lineage>
        <taxon>Bacteria</taxon>
        <taxon>Pseudomonadati</taxon>
        <taxon>Pseudomonadota</taxon>
        <taxon>Gammaproteobacteria</taxon>
        <taxon>Chromatiales</taxon>
        <taxon>Ectothiorhodospiraceae</taxon>
        <taxon>Inmirania</taxon>
    </lineage>
</organism>
<dbReference type="Proteomes" id="UP000276634">
    <property type="component" value="Unassembled WGS sequence"/>
</dbReference>